<name>A0A346TPC2_9NEOP</name>
<dbReference type="InterPro" id="IPR019826">
    <property type="entry name" value="Carboxylesterase_B_AS"/>
</dbReference>
<evidence type="ECO:0000259" key="7">
    <source>
        <dbReference type="Pfam" id="PF00135"/>
    </source>
</evidence>
<dbReference type="GO" id="GO:0052689">
    <property type="term" value="F:carboxylic ester hydrolase activity"/>
    <property type="evidence" value="ECO:0007669"/>
    <property type="project" value="UniProtKB-KW"/>
</dbReference>
<dbReference type="InterPro" id="IPR029058">
    <property type="entry name" value="AB_hydrolase_fold"/>
</dbReference>
<keyword evidence="2" id="KW-0719">Serine esterase</keyword>
<dbReference type="PROSITE" id="PS00122">
    <property type="entry name" value="CARBOXYLESTERASE_B_1"/>
    <property type="match status" value="1"/>
</dbReference>
<evidence type="ECO:0000256" key="5">
    <source>
        <dbReference type="ARBA" id="ARBA00023180"/>
    </source>
</evidence>
<evidence type="ECO:0000256" key="4">
    <source>
        <dbReference type="ARBA" id="ARBA00023157"/>
    </source>
</evidence>
<keyword evidence="4" id="KW-1015">Disulfide bond</keyword>
<dbReference type="InterPro" id="IPR002018">
    <property type="entry name" value="CarbesteraseB"/>
</dbReference>
<dbReference type="EMBL" id="MF589742">
    <property type="protein sequence ID" value="AXU41412.1"/>
    <property type="molecule type" value="mRNA"/>
</dbReference>
<proteinExistence type="evidence at transcript level"/>
<evidence type="ECO:0000256" key="3">
    <source>
        <dbReference type="ARBA" id="ARBA00022801"/>
    </source>
</evidence>
<feature type="domain" description="Carboxylesterase type B" evidence="7">
    <location>
        <begin position="3"/>
        <end position="483"/>
    </location>
</feature>
<reference evidence="8" key="1">
    <citation type="submission" date="2017-07" db="EMBL/GenBank/DDBJ databases">
        <authorList>
            <person name="Sun Z.S."/>
            <person name="Albrecht U."/>
            <person name="Echele G."/>
            <person name="Lee C.C."/>
        </authorList>
    </citation>
    <scope>NUCLEOTIDE SEQUENCE</scope>
</reference>
<dbReference type="PANTHER" id="PTHR11559">
    <property type="entry name" value="CARBOXYLESTERASE"/>
    <property type="match status" value="1"/>
</dbReference>
<dbReference type="EC" id="3.1.1.-" evidence="6"/>
<evidence type="ECO:0000313" key="8">
    <source>
        <dbReference type="EMBL" id="AXU41412.1"/>
    </source>
</evidence>
<dbReference type="Gene3D" id="3.40.50.1820">
    <property type="entry name" value="alpha/beta hydrolase"/>
    <property type="match status" value="1"/>
</dbReference>
<accession>A0A346TPC2</accession>
<evidence type="ECO:0000256" key="2">
    <source>
        <dbReference type="ARBA" id="ARBA00022487"/>
    </source>
</evidence>
<evidence type="ECO:0000256" key="6">
    <source>
        <dbReference type="RuleBase" id="RU361235"/>
    </source>
</evidence>
<organism evidence="8">
    <name type="scientific">Conopomorpha sinensis</name>
    <name type="common">litch fruit borer</name>
    <dbReference type="NCBI Taxonomy" id="940481"/>
    <lineage>
        <taxon>Eukaryota</taxon>
        <taxon>Metazoa</taxon>
        <taxon>Ecdysozoa</taxon>
        <taxon>Arthropoda</taxon>
        <taxon>Hexapoda</taxon>
        <taxon>Insecta</taxon>
        <taxon>Pterygota</taxon>
        <taxon>Neoptera</taxon>
        <taxon>Endopterygota</taxon>
        <taxon>Lepidoptera</taxon>
        <taxon>Glossata</taxon>
        <taxon>Ditrysia</taxon>
        <taxon>Tineoidea</taxon>
        <taxon>Gracillariidae</taxon>
        <taxon>Conopomorpha</taxon>
    </lineage>
</organism>
<gene>
    <name evidence="8" type="primary">CarE1</name>
</gene>
<dbReference type="Pfam" id="PF00135">
    <property type="entry name" value="COesterase"/>
    <property type="match status" value="1"/>
</dbReference>
<comment type="similarity">
    <text evidence="1 6">Belongs to the type-B carboxylesterase/lipase family.</text>
</comment>
<dbReference type="SUPFAM" id="SSF53474">
    <property type="entry name" value="alpha/beta-Hydrolases"/>
    <property type="match status" value="1"/>
</dbReference>
<keyword evidence="5" id="KW-0325">Glycoprotein</keyword>
<dbReference type="InterPro" id="IPR050309">
    <property type="entry name" value="Type-B_Carboxylest/Lipase"/>
</dbReference>
<protein>
    <recommendedName>
        <fullName evidence="6">Carboxylic ester hydrolase</fullName>
        <ecNumber evidence="6">3.1.1.-</ecNumber>
    </recommendedName>
</protein>
<keyword evidence="3 6" id="KW-0378">Hydrolase</keyword>
<dbReference type="AlphaFoldDB" id="A0A346TPC2"/>
<sequence length="490" mass="54770">MVKVKVEQGWLEGEQVDLITGTGSYCSFKGIPYAAPPVGKLRFKAPQPPLPWDGVRKATEHGPINPQRCIFTNNILPGDEDCLFLNVYTKNLTPKTPQAVMVFIHGGGFRSGSGNDCDYGPDFLVDNDVVLVTINYRLEVFGFLCLDTPEVPGNAGMKDQQAALKWVQKNIHSFGGDAKNVTIFGESAGGASVAYHFLSPTSKGLVNRVISMSGVPIADWAIPFEAAQRAFLLGKQLGCETKDPKVLLDYLQNVPHEKLIDVHPMLTATEYLTENLCRLYPFVPVVEKDFGHDAFISEAPEETLRKGKMPDIDFMIGYTSAEMLVGVGSICDENFMNKYDTFAELMVTRNIYNNIPPKKLIPLAAKVRDRYFGTKKIDSNLTPELCKYIEDSIFVHPVHRFISHVAKTNGKARRYVYVFSGVTERNFCRENGLKFGINGAGHTEDLAHLFNVKKLNLPFDKDSKGYKVVQQYCKLYTNFAKFGYVSYKSY</sequence>
<evidence type="ECO:0000256" key="1">
    <source>
        <dbReference type="ARBA" id="ARBA00005964"/>
    </source>
</evidence>